<proteinExistence type="predicted"/>
<dbReference type="EMBL" id="BDQM01000012">
    <property type="protein sequence ID" value="GAW96188.1"/>
    <property type="molecule type" value="Genomic_DNA"/>
</dbReference>
<protein>
    <recommendedName>
        <fullName evidence="3">Transposase</fullName>
    </recommendedName>
</protein>
<organism evidence="1 2">
    <name type="scientific">Colwellia marinimaniae</name>
    <dbReference type="NCBI Taxonomy" id="1513592"/>
    <lineage>
        <taxon>Bacteria</taxon>
        <taxon>Pseudomonadati</taxon>
        <taxon>Pseudomonadota</taxon>
        <taxon>Gammaproteobacteria</taxon>
        <taxon>Alteromonadales</taxon>
        <taxon>Colwelliaceae</taxon>
        <taxon>Colwellia</taxon>
    </lineage>
</organism>
<dbReference type="RefSeq" id="WP_057180834.1">
    <property type="nucleotide sequence ID" value="NZ_BDQM01000012.1"/>
</dbReference>
<gene>
    <name evidence="1" type="ORF">MTCD1_01798</name>
</gene>
<name>A0ABQ0MUZ4_9GAMM</name>
<accession>A0ABQ0MUZ4</accession>
<comment type="caution">
    <text evidence="1">The sequence shown here is derived from an EMBL/GenBank/DDBJ whole genome shotgun (WGS) entry which is preliminary data.</text>
</comment>
<dbReference type="Proteomes" id="UP000197068">
    <property type="component" value="Unassembled WGS sequence"/>
</dbReference>
<reference evidence="1 2" key="1">
    <citation type="submission" date="2017-06" db="EMBL/GenBank/DDBJ databases">
        <title>Whole Genome Sequences of Colwellia marinimaniae MTCD1.</title>
        <authorList>
            <person name="Kusumoto H."/>
            <person name="Inoue M."/>
            <person name="Tanikawa K."/>
            <person name="Maeji H."/>
            <person name="Cameron J.H."/>
            <person name="Bartlett D.H."/>
        </authorList>
    </citation>
    <scope>NUCLEOTIDE SEQUENCE [LARGE SCALE GENOMIC DNA]</scope>
    <source>
        <strain evidence="1 2">MTCD1</strain>
    </source>
</reference>
<evidence type="ECO:0000313" key="2">
    <source>
        <dbReference type="Proteomes" id="UP000197068"/>
    </source>
</evidence>
<evidence type="ECO:0000313" key="1">
    <source>
        <dbReference type="EMBL" id="GAW96188.1"/>
    </source>
</evidence>
<keyword evidence="2" id="KW-1185">Reference proteome</keyword>
<evidence type="ECO:0008006" key="3">
    <source>
        <dbReference type="Google" id="ProtNLM"/>
    </source>
</evidence>
<sequence>MAIGKYKGVLAMQWLWTWKGKSFGFRNNDELRLQDGTHVATFRGDEVFDFQGHYLGEIRSENRLITKKSSKRKKRSRSSKKMKMVARVGRVNYVANVNIIGHENFPEKDSFGT</sequence>